<protein>
    <submittedName>
        <fullName evidence="2">Uncharacterized protein</fullName>
    </submittedName>
</protein>
<feature type="region of interest" description="Disordered" evidence="1">
    <location>
        <begin position="326"/>
        <end position="366"/>
    </location>
</feature>
<feature type="compositionally biased region" description="Low complexity" evidence="1">
    <location>
        <begin position="166"/>
        <end position="186"/>
    </location>
</feature>
<gene>
    <name evidence="2" type="ORF">B0F90DRAFT_1822200</name>
</gene>
<organism evidence="2 3">
    <name type="scientific">Multifurca ochricompacta</name>
    <dbReference type="NCBI Taxonomy" id="376703"/>
    <lineage>
        <taxon>Eukaryota</taxon>
        <taxon>Fungi</taxon>
        <taxon>Dikarya</taxon>
        <taxon>Basidiomycota</taxon>
        <taxon>Agaricomycotina</taxon>
        <taxon>Agaricomycetes</taxon>
        <taxon>Russulales</taxon>
        <taxon>Russulaceae</taxon>
        <taxon>Multifurca</taxon>
    </lineage>
</organism>
<feature type="compositionally biased region" description="Pro residues" evidence="1">
    <location>
        <begin position="346"/>
        <end position="356"/>
    </location>
</feature>
<proteinExistence type="predicted"/>
<dbReference type="Proteomes" id="UP001203297">
    <property type="component" value="Unassembled WGS sequence"/>
</dbReference>
<feature type="compositionally biased region" description="Polar residues" evidence="1">
    <location>
        <begin position="154"/>
        <end position="165"/>
    </location>
</feature>
<dbReference type="AlphaFoldDB" id="A0AAD4QK37"/>
<evidence type="ECO:0000313" key="2">
    <source>
        <dbReference type="EMBL" id="KAI0293292.1"/>
    </source>
</evidence>
<evidence type="ECO:0000256" key="1">
    <source>
        <dbReference type="SAM" id="MobiDB-lite"/>
    </source>
</evidence>
<feature type="region of interest" description="Disordered" evidence="1">
    <location>
        <begin position="269"/>
        <end position="292"/>
    </location>
</feature>
<keyword evidence="3" id="KW-1185">Reference proteome</keyword>
<reference evidence="2" key="1">
    <citation type="journal article" date="2022" name="New Phytol.">
        <title>Evolutionary transition to the ectomycorrhizal habit in the genomes of a hyperdiverse lineage of mushroom-forming fungi.</title>
        <authorList>
            <person name="Looney B."/>
            <person name="Miyauchi S."/>
            <person name="Morin E."/>
            <person name="Drula E."/>
            <person name="Courty P.E."/>
            <person name="Kohler A."/>
            <person name="Kuo A."/>
            <person name="LaButti K."/>
            <person name="Pangilinan J."/>
            <person name="Lipzen A."/>
            <person name="Riley R."/>
            <person name="Andreopoulos W."/>
            <person name="He G."/>
            <person name="Johnson J."/>
            <person name="Nolan M."/>
            <person name="Tritt A."/>
            <person name="Barry K.W."/>
            <person name="Grigoriev I.V."/>
            <person name="Nagy L.G."/>
            <person name="Hibbett D."/>
            <person name="Henrissat B."/>
            <person name="Matheny P.B."/>
            <person name="Labbe J."/>
            <person name="Martin F.M."/>
        </authorList>
    </citation>
    <scope>NUCLEOTIDE SEQUENCE</scope>
    <source>
        <strain evidence="2">BPL690</strain>
    </source>
</reference>
<feature type="region of interest" description="Disordered" evidence="1">
    <location>
        <begin position="127"/>
        <end position="186"/>
    </location>
</feature>
<sequence length="379" mass="41190">MAKNLVLNKDSDLGVTSDQATIAATIAAAMLDCGIGKHDDPELPIAERIHMMLDQLASLFNTLGDFFNDGAPETFYNTLVKNMRELMGQAAKQKGEAELGNSRYVNLWNSNSSWRFRSCRHRYKGERLKQEKAEIDATAPKVVRRTLPDPEKTLQPTHSRASNYNPYPSRSVSRARPSRPASPITPSLFLEEVPSSQPDQDMPDRAVTPPVAPLATDVLLRASIHKSEVTMAGPTSSDELSYLDLGPSLPPPLTQAARSLVRRIDQLEVRQNAPPPRPGPADKAAPRGLPPVNAMSHPAFNVITPQIVVQQQKSLLSFAQAAAAAQGREPTRAPKGIGVSNSPLPSSSPSPRPSPWRSPSSFPPNLVATWCPSQSLSLR</sequence>
<name>A0AAD4QK37_9AGAM</name>
<comment type="caution">
    <text evidence="2">The sequence shown here is derived from an EMBL/GenBank/DDBJ whole genome shotgun (WGS) entry which is preliminary data.</text>
</comment>
<evidence type="ECO:0000313" key="3">
    <source>
        <dbReference type="Proteomes" id="UP001203297"/>
    </source>
</evidence>
<accession>A0AAD4QK37</accession>
<dbReference type="EMBL" id="WTXG01000099">
    <property type="protein sequence ID" value="KAI0293292.1"/>
    <property type="molecule type" value="Genomic_DNA"/>
</dbReference>